<protein>
    <submittedName>
        <fullName evidence="1">Uncharacterized protein</fullName>
    </submittedName>
</protein>
<name>A0A2P2MAB7_RHIMU</name>
<accession>A0A2P2MAB7</accession>
<dbReference type="AlphaFoldDB" id="A0A2P2MAB7"/>
<proteinExistence type="predicted"/>
<evidence type="ECO:0000313" key="1">
    <source>
        <dbReference type="EMBL" id="MBX27167.1"/>
    </source>
</evidence>
<sequence length="50" mass="5982">MCSEDEMLELHRKVGVAMIGVNPREWYLRWLGQLQCQSTNAQINKRTKYR</sequence>
<reference evidence="1" key="1">
    <citation type="submission" date="2018-02" db="EMBL/GenBank/DDBJ databases">
        <title>Rhizophora mucronata_Transcriptome.</title>
        <authorList>
            <person name="Meera S.P."/>
            <person name="Sreeshan A."/>
            <person name="Augustine A."/>
        </authorList>
    </citation>
    <scope>NUCLEOTIDE SEQUENCE</scope>
    <source>
        <tissue evidence="1">Leaf</tissue>
    </source>
</reference>
<dbReference type="EMBL" id="GGEC01046683">
    <property type="protein sequence ID" value="MBX27167.1"/>
    <property type="molecule type" value="Transcribed_RNA"/>
</dbReference>
<organism evidence="1">
    <name type="scientific">Rhizophora mucronata</name>
    <name type="common">Asiatic mangrove</name>
    <dbReference type="NCBI Taxonomy" id="61149"/>
    <lineage>
        <taxon>Eukaryota</taxon>
        <taxon>Viridiplantae</taxon>
        <taxon>Streptophyta</taxon>
        <taxon>Embryophyta</taxon>
        <taxon>Tracheophyta</taxon>
        <taxon>Spermatophyta</taxon>
        <taxon>Magnoliopsida</taxon>
        <taxon>eudicotyledons</taxon>
        <taxon>Gunneridae</taxon>
        <taxon>Pentapetalae</taxon>
        <taxon>rosids</taxon>
        <taxon>fabids</taxon>
        <taxon>Malpighiales</taxon>
        <taxon>Rhizophoraceae</taxon>
        <taxon>Rhizophora</taxon>
    </lineage>
</organism>